<gene>
    <name evidence="2" type="ORF">EVAR_18706_1</name>
</gene>
<evidence type="ECO:0000313" key="3">
    <source>
        <dbReference type="Proteomes" id="UP000299102"/>
    </source>
</evidence>
<organism evidence="2 3">
    <name type="scientific">Eumeta variegata</name>
    <name type="common">Bagworm moth</name>
    <name type="synonym">Eumeta japonica</name>
    <dbReference type="NCBI Taxonomy" id="151549"/>
    <lineage>
        <taxon>Eukaryota</taxon>
        <taxon>Metazoa</taxon>
        <taxon>Ecdysozoa</taxon>
        <taxon>Arthropoda</taxon>
        <taxon>Hexapoda</taxon>
        <taxon>Insecta</taxon>
        <taxon>Pterygota</taxon>
        <taxon>Neoptera</taxon>
        <taxon>Endopterygota</taxon>
        <taxon>Lepidoptera</taxon>
        <taxon>Glossata</taxon>
        <taxon>Ditrysia</taxon>
        <taxon>Tineoidea</taxon>
        <taxon>Psychidae</taxon>
        <taxon>Oiketicinae</taxon>
        <taxon>Eumeta</taxon>
    </lineage>
</organism>
<dbReference type="AlphaFoldDB" id="A0A4C1U809"/>
<evidence type="ECO:0000313" key="2">
    <source>
        <dbReference type="EMBL" id="GBP22064.1"/>
    </source>
</evidence>
<accession>A0A4C1U809</accession>
<evidence type="ECO:0000256" key="1">
    <source>
        <dbReference type="SAM" id="MobiDB-lite"/>
    </source>
</evidence>
<feature type="compositionally biased region" description="Polar residues" evidence="1">
    <location>
        <begin position="109"/>
        <end position="120"/>
    </location>
</feature>
<protein>
    <submittedName>
        <fullName evidence="2">Uncharacterized protein</fullName>
    </submittedName>
</protein>
<name>A0A4C1U809_EUMVA</name>
<dbReference type="EMBL" id="BGZK01000135">
    <property type="protein sequence ID" value="GBP22064.1"/>
    <property type="molecule type" value="Genomic_DNA"/>
</dbReference>
<feature type="region of interest" description="Disordered" evidence="1">
    <location>
        <begin position="211"/>
        <end position="232"/>
    </location>
</feature>
<dbReference type="Proteomes" id="UP000299102">
    <property type="component" value="Unassembled WGS sequence"/>
</dbReference>
<keyword evidence="3" id="KW-1185">Reference proteome</keyword>
<feature type="region of interest" description="Disordered" evidence="1">
    <location>
        <begin position="101"/>
        <end position="120"/>
    </location>
</feature>
<comment type="caution">
    <text evidence="2">The sequence shown here is derived from an EMBL/GenBank/DDBJ whole genome shotgun (WGS) entry which is preliminary data.</text>
</comment>
<proteinExistence type="predicted"/>
<sequence>MRRRESRRRGRAAFPSQTSRIFDSGAPLKRGGNYFRYSMITQSGPPRGCSFCKILRVGNWICIGCVLPACAPPVGDGPLTGNTIDDEYRAVNYRLTLDTAPQREAQRGQLRTPQPDSNPLHTAMISQELALIRACRVIPQQNTLALTTKARARPTADKILFEIARSSYKVTPPLQTKAPKPSGGRERLLIPAREPRRVFLTDDLFPAYYAPFDTSTPNHPRRRARPPLTPRSCEASTPQICNKFIASQHIRLANAFAIETCL</sequence>
<reference evidence="2 3" key="1">
    <citation type="journal article" date="2019" name="Commun. Biol.">
        <title>The bagworm genome reveals a unique fibroin gene that provides high tensile strength.</title>
        <authorList>
            <person name="Kono N."/>
            <person name="Nakamura H."/>
            <person name="Ohtoshi R."/>
            <person name="Tomita M."/>
            <person name="Numata K."/>
            <person name="Arakawa K."/>
        </authorList>
    </citation>
    <scope>NUCLEOTIDE SEQUENCE [LARGE SCALE GENOMIC DNA]</scope>
</reference>